<comment type="caution">
    <text evidence="3">The sequence shown here is derived from an EMBL/GenBank/DDBJ whole genome shotgun (WGS) entry which is preliminary data.</text>
</comment>
<dbReference type="InterPro" id="IPR002347">
    <property type="entry name" value="SDR_fam"/>
</dbReference>
<proteinExistence type="inferred from homology"/>
<accession>A0A370NS42</accession>
<sequence>MNTSASGREVAFVTGGASGIGRATVARLARDGFRVAVIDRNEKAVNDTVSTLQAEQLDVVGYALDVTDRAGIARAMDTEGRVDVVVCATGVYKPRSFDEVTDEDFRHTLEVNLIGVFIPAQEGARRMREGGRIVTVSSRGALGGLGFPDYVASKAGVIGLTRAMAMELRNKKIAVNSIAPGFTDTPMTRTMPPEQYAAAVELEPGKAPASPEDIANAIAFFASPGIRFVTGQTLFVDGGKSLGGLGI</sequence>
<dbReference type="PRINTS" id="PR00081">
    <property type="entry name" value="GDHRDH"/>
</dbReference>
<evidence type="ECO:0000256" key="2">
    <source>
        <dbReference type="ARBA" id="ARBA00023002"/>
    </source>
</evidence>
<dbReference type="PANTHER" id="PTHR42760">
    <property type="entry name" value="SHORT-CHAIN DEHYDROGENASES/REDUCTASES FAMILY MEMBER"/>
    <property type="match status" value="1"/>
</dbReference>
<dbReference type="PANTHER" id="PTHR42760:SF133">
    <property type="entry name" value="3-OXOACYL-[ACYL-CARRIER-PROTEIN] REDUCTASE"/>
    <property type="match status" value="1"/>
</dbReference>
<dbReference type="PROSITE" id="PS00061">
    <property type="entry name" value="ADH_SHORT"/>
    <property type="match status" value="1"/>
</dbReference>
<dbReference type="SUPFAM" id="SSF51735">
    <property type="entry name" value="NAD(P)-binding Rossmann-fold domains"/>
    <property type="match status" value="1"/>
</dbReference>
<dbReference type="GO" id="GO:0006633">
    <property type="term" value="P:fatty acid biosynthetic process"/>
    <property type="evidence" value="ECO:0007669"/>
    <property type="project" value="TreeGrafter"/>
</dbReference>
<dbReference type="AlphaFoldDB" id="A0A370NS42"/>
<organism evidence="3 4">
    <name type="scientific">Cupriavidus lacunae</name>
    <dbReference type="NCBI Taxonomy" id="2666307"/>
    <lineage>
        <taxon>Bacteria</taxon>
        <taxon>Pseudomonadati</taxon>
        <taxon>Pseudomonadota</taxon>
        <taxon>Betaproteobacteria</taxon>
        <taxon>Burkholderiales</taxon>
        <taxon>Burkholderiaceae</taxon>
        <taxon>Cupriavidus</taxon>
    </lineage>
</organism>
<gene>
    <name evidence="3" type="ORF">DN412_21260</name>
</gene>
<evidence type="ECO:0000313" key="3">
    <source>
        <dbReference type="EMBL" id="RDK08394.1"/>
    </source>
</evidence>
<dbReference type="GO" id="GO:0048038">
    <property type="term" value="F:quinone binding"/>
    <property type="evidence" value="ECO:0007669"/>
    <property type="project" value="TreeGrafter"/>
</dbReference>
<evidence type="ECO:0000313" key="4">
    <source>
        <dbReference type="Proteomes" id="UP000255165"/>
    </source>
</evidence>
<dbReference type="FunFam" id="3.40.50.720:FF:000084">
    <property type="entry name" value="Short-chain dehydrogenase reductase"/>
    <property type="match status" value="1"/>
</dbReference>
<dbReference type="InterPro" id="IPR036291">
    <property type="entry name" value="NAD(P)-bd_dom_sf"/>
</dbReference>
<keyword evidence="4" id="KW-1185">Reference proteome</keyword>
<comment type="similarity">
    <text evidence="1">Belongs to the short-chain dehydrogenases/reductases (SDR) family.</text>
</comment>
<reference evidence="4" key="1">
    <citation type="submission" date="2018-06" db="EMBL/GenBank/DDBJ databases">
        <authorList>
            <person name="Feng T."/>
            <person name="Jeon C.O."/>
        </authorList>
    </citation>
    <scope>NUCLEOTIDE SEQUENCE [LARGE SCALE GENOMIC DNA]</scope>
    <source>
        <strain evidence="4">S23</strain>
    </source>
</reference>
<dbReference type="GO" id="GO:0016616">
    <property type="term" value="F:oxidoreductase activity, acting on the CH-OH group of donors, NAD or NADP as acceptor"/>
    <property type="evidence" value="ECO:0007669"/>
    <property type="project" value="TreeGrafter"/>
</dbReference>
<dbReference type="Proteomes" id="UP000255165">
    <property type="component" value="Unassembled WGS sequence"/>
</dbReference>
<dbReference type="CDD" id="cd05233">
    <property type="entry name" value="SDR_c"/>
    <property type="match status" value="1"/>
</dbReference>
<dbReference type="Pfam" id="PF13561">
    <property type="entry name" value="adh_short_C2"/>
    <property type="match status" value="1"/>
</dbReference>
<name>A0A370NS42_9BURK</name>
<protein>
    <submittedName>
        <fullName evidence="3">SDR family NAD(P)-dependent oxidoreductase</fullName>
    </submittedName>
</protein>
<keyword evidence="2" id="KW-0560">Oxidoreductase</keyword>
<dbReference type="Gene3D" id="3.40.50.720">
    <property type="entry name" value="NAD(P)-binding Rossmann-like Domain"/>
    <property type="match status" value="1"/>
</dbReference>
<dbReference type="EMBL" id="QKWJ01000027">
    <property type="protein sequence ID" value="RDK08394.1"/>
    <property type="molecule type" value="Genomic_DNA"/>
</dbReference>
<evidence type="ECO:0000256" key="1">
    <source>
        <dbReference type="ARBA" id="ARBA00006484"/>
    </source>
</evidence>
<dbReference type="InterPro" id="IPR020904">
    <property type="entry name" value="Sc_DH/Rdtase_CS"/>
</dbReference>
<dbReference type="PRINTS" id="PR00080">
    <property type="entry name" value="SDRFAMILY"/>
</dbReference>